<organism evidence="1 2">
    <name type="scientific">Mycolicibacterium insubricum</name>
    <dbReference type="NCBI Taxonomy" id="444597"/>
    <lineage>
        <taxon>Bacteria</taxon>
        <taxon>Bacillati</taxon>
        <taxon>Actinomycetota</taxon>
        <taxon>Actinomycetes</taxon>
        <taxon>Mycobacteriales</taxon>
        <taxon>Mycobacteriaceae</taxon>
        <taxon>Mycolicibacterium</taxon>
    </lineage>
</organism>
<reference evidence="1 2" key="1">
    <citation type="submission" date="2016-12" db="EMBL/GenBank/DDBJ databases">
        <title>The new phylogeny of genus Mycobacterium.</title>
        <authorList>
            <person name="Tortoli E."/>
            <person name="Trovato A."/>
            <person name="Cirillo D.M."/>
        </authorList>
    </citation>
    <scope>NUCLEOTIDE SEQUENCE [LARGE SCALE GENOMIC DNA]</scope>
    <source>
        <strain evidence="1 2">DSM 45130</strain>
    </source>
</reference>
<dbReference type="AlphaFoldDB" id="A0A1X0CZJ2"/>
<proteinExistence type="predicted"/>
<evidence type="ECO:0000313" key="1">
    <source>
        <dbReference type="EMBL" id="ORA65352.1"/>
    </source>
</evidence>
<name>A0A1X0CZJ2_9MYCO</name>
<evidence type="ECO:0000313" key="2">
    <source>
        <dbReference type="Proteomes" id="UP000192801"/>
    </source>
</evidence>
<dbReference type="EMBL" id="MVHS01000063">
    <property type="protein sequence ID" value="ORA65352.1"/>
    <property type="molecule type" value="Genomic_DNA"/>
</dbReference>
<dbReference type="RefSeq" id="WP_083033123.1">
    <property type="nucleotide sequence ID" value="NZ_AP022618.1"/>
</dbReference>
<accession>A0A1X0CZJ2</accession>
<dbReference type="Proteomes" id="UP000192801">
    <property type="component" value="Unassembled WGS sequence"/>
</dbReference>
<protein>
    <submittedName>
        <fullName evidence="1">Uncharacterized protein</fullName>
    </submittedName>
</protein>
<comment type="caution">
    <text evidence="1">The sequence shown here is derived from an EMBL/GenBank/DDBJ whole genome shotgun (WGS) entry which is preliminary data.</text>
</comment>
<dbReference type="InterPro" id="IPR049709">
    <property type="entry name" value="IniB-like_N"/>
</dbReference>
<keyword evidence="2" id="KW-1185">Reference proteome</keyword>
<sequence>MNVIDWILNLFRDHNAASAFVMAPGQVMTDAGLGGISPVQLASVASTAVPGLMLGSDPVVGLQRAVSNYHGFDNGYGYNGFSNGYSYAQPAGYAPTYAPNVASPTWAPQNTLAAQTDLASHNSTSFMSPDQYAGANSQQGGFNLGFGDITLGSKTTASNGAAVINGNNRGDIVSGDGAVLGNGNSVTNGDTWAGAGANVNQGHGVLHSVGNDTNTGSGSMIKGNDGPVLQNVDASGGNGGAAGGGSGSGGLLGVGIGNSSHGGNAGGGGITFVSKDTGNTVGGDQSHVTGVGNSTANPTHVVSQPHNTVVNDSYNPSHTTAVSSTTNTGFDNGNHAVQPTLGSLAGQPAVDHSTVQPVLGNHAVQPVIAAPSPLPVHSTQPVLGTNHGYDANAGYQPQPSHSVYDGGSSHSVFGGAHVATPVADAGGHAGLTGSEHHGLGL</sequence>
<dbReference type="OrthoDB" id="4753796at2"/>
<gene>
    <name evidence="1" type="ORF">BST26_18715</name>
</gene>
<dbReference type="NCBIfam" id="NF038175">
    <property type="entry name" value="IniB_NTERM"/>
    <property type="match status" value="1"/>
</dbReference>
<dbReference type="STRING" id="444597.BST26_18715"/>